<comment type="caution">
    <text evidence="1">The sequence shown here is derived from an EMBL/GenBank/DDBJ whole genome shotgun (WGS) entry which is preliminary data.</text>
</comment>
<sequence length="802" mass="88237">MPSILVAPETEFGSRREQAIFWGPRAVSDTQPGSNEEFGSVRYNPGTRPTTPIVEDGRPKIREACIASQKPGIPPSIARKLLEFLPVESHRSLRLTCKAWSQAVGSLNFLNRPVANVIPAEILLQVFVMLSPHDFDNARRTCSQWMRISLNEGLLANMLKKAGWWSSWLRDCRKHCPSNIDTEAESQVWRMSRRFATECVLSGRKTNVERTGFLTTTIFDFSHLLQWGFSKNSHSRHSNMMPIAMFRVSSCGNYLMATAASSIYIYRLFARGSDHLKSSIPESLQKAGIVLVANVACPAWVVSAAIHSGPSGLVVAASLSDRTGFICNLIPCHDRSEPAGTGHSNNTRFVPVKVASQYCYQNLGSAGDPPRSVSICPDRRCVAFGSEAGVQLHWFNEKTEQYLERRIPMSQPSDVLHFLYSRPEDAPTELRLISSLAGPGISGCGCHGAGTCEGREACPHHRVTDTHPFARSAPKASGNLSVIRATHCHHYRAVPLNDGFHILFIEPRTNLLCMGPDAHLGGPTSLMRALVCIPPLEESAPDPASGVAAPNVFAAGSDLDWGLRIVAVYDDRLVLYYVPLDVYSVIREEREGQGDSVMGDSDLARDWFVENQISPKRSESLVQTQNGHWDFLLSTSYRPTTMMWPFKIYGKEIGRMDDVVELALQTSHGGARVWAFSASGKANIIDVDTFTSNARPAASIPCKSLSIGPDGEVSSPELIDRPDVGSRSAQPSRTRDLNGLGARFRGKRFGTHQIHRDLHGKQDPGGSSRPSQAANKRTSFSACIVDFNIPELNTRDGHWTGH</sequence>
<evidence type="ECO:0000313" key="2">
    <source>
        <dbReference type="Proteomes" id="UP001177260"/>
    </source>
</evidence>
<protein>
    <submittedName>
        <fullName evidence="1">Uncharacterized protein</fullName>
    </submittedName>
</protein>
<reference evidence="1 2" key="1">
    <citation type="journal article" date="2023" name="ACS Omega">
        <title>Identification of the Neoaspergillic Acid Biosynthesis Gene Cluster by Establishing an In Vitro CRISPR-Ribonucleoprotein Genetic System in Aspergillus melleus.</title>
        <authorList>
            <person name="Yuan B."/>
            <person name="Grau M.F."/>
            <person name="Murata R.M."/>
            <person name="Torok T."/>
            <person name="Venkateswaran K."/>
            <person name="Stajich J.E."/>
            <person name="Wang C.C.C."/>
        </authorList>
    </citation>
    <scope>NUCLEOTIDE SEQUENCE [LARGE SCALE GENOMIC DNA]</scope>
    <source>
        <strain evidence="1 2">IMV 1140</strain>
    </source>
</reference>
<dbReference type="EMBL" id="JAOPJF010000040">
    <property type="protein sequence ID" value="KAK1143432.1"/>
    <property type="molecule type" value="Genomic_DNA"/>
</dbReference>
<evidence type="ECO:0000313" key="1">
    <source>
        <dbReference type="EMBL" id="KAK1143432.1"/>
    </source>
</evidence>
<accession>A0ACC3B020</accession>
<proteinExistence type="predicted"/>
<dbReference type="Proteomes" id="UP001177260">
    <property type="component" value="Unassembled WGS sequence"/>
</dbReference>
<keyword evidence="2" id="KW-1185">Reference proteome</keyword>
<organism evidence="1 2">
    <name type="scientific">Aspergillus melleus</name>
    <dbReference type="NCBI Taxonomy" id="138277"/>
    <lineage>
        <taxon>Eukaryota</taxon>
        <taxon>Fungi</taxon>
        <taxon>Dikarya</taxon>
        <taxon>Ascomycota</taxon>
        <taxon>Pezizomycotina</taxon>
        <taxon>Eurotiomycetes</taxon>
        <taxon>Eurotiomycetidae</taxon>
        <taxon>Eurotiales</taxon>
        <taxon>Aspergillaceae</taxon>
        <taxon>Aspergillus</taxon>
        <taxon>Aspergillus subgen. Circumdati</taxon>
    </lineage>
</organism>
<name>A0ACC3B020_9EURO</name>
<gene>
    <name evidence="1" type="ORF">N8T08_006760</name>
</gene>